<organism evidence="3 4">
    <name type="scientific">candidate division WOR-3 bacterium</name>
    <dbReference type="NCBI Taxonomy" id="2052148"/>
    <lineage>
        <taxon>Bacteria</taxon>
        <taxon>Bacteria division WOR-3</taxon>
    </lineage>
</organism>
<accession>A0A660SJJ1</accession>
<feature type="transmembrane region" description="Helical" evidence="2">
    <location>
        <begin position="12"/>
        <end position="32"/>
    </location>
</feature>
<dbReference type="GO" id="GO:0043107">
    <property type="term" value="P:type IV pilus-dependent motility"/>
    <property type="evidence" value="ECO:0007669"/>
    <property type="project" value="InterPro"/>
</dbReference>
<dbReference type="GO" id="GO:0043683">
    <property type="term" value="P:type IV pilus assembly"/>
    <property type="evidence" value="ECO:0007669"/>
    <property type="project" value="InterPro"/>
</dbReference>
<proteinExistence type="predicted"/>
<keyword evidence="2" id="KW-0812">Transmembrane</keyword>
<name>A0A660SJJ1_UNCW3</name>
<evidence type="ECO:0000256" key="2">
    <source>
        <dbReference type="SAM" id="Phobius"/>
    </source>
</evidence>
<dbReference type="PANTHER" id="PTHR39555:SF1">
    <property type="entry name" value="TYPE IV PILUS INNER MEMBRANE COMPONENT PILO"/>
    <property type="match status" value="1"/>
</dbReference>
<evidence type="ECO:0000256" key="1">
    <source>
        <dbReference type="SAM" id="Coils"/>
    </source>
</evidence>
<comment type="caution">
    <text evidence="3">The sequence shown here is derived from an EMBL/GenBank/DDBJ whole genome shotgun (WGS) entry which is preliminary data.</text>
</comment>
<reference evidence="3 4" key="1">
    <citation type="submission" date="2018-06" db="EMBL/GenBank/DDBJ databases">
        <title>Extensive metabolic versatility and redundancy in microbially diverse, dynamic hydrothermal sediments.</title>
        <authorList>
            <person name="Dombrowski N."/>
            <person name="Teske A."/>
            <person name="Baker B.J."/>
        </authorList>
    </citation>
    <scope>NUCLEOTIDE SEQUENCE [LARGE SCALE GENOMIC DNA]</scope>
    <source>
        <strain evidence="3">B36_G15</strain>
    </source>
</reference>
<keyword evidence="1" id="KW-0175">Coiled coil</keyword>
<dbReference type="InterPro" id="IPR007445">
    <property type="entry name" value="PilO"/>
</dbReference>
<dbReference type="InterPro" id="IPR014717">
    <property type="entry name" value="Transl_elong_EF1B/ribsomal_bS6"/>
</dbReference>
<feature type="coiled-coil region" evidence="1">
    <location>
        <begin position="32"/>
        <end position="69"/>
    </location>
</feature>
<dbReference type="EMBL" id="QNBE01000022">
    <property type="protein sequence ID" value="RKX70944.1"/>
    <property type="molecule type" value="Genomic_DNA"/>
</dbReference>
<sequence length="198" mass="22507">MAIDAKSPAFQRFLVVVIIVAVAIFLFFKFVYAKNQKTIQTLEQKRAELAEKVKKAEEAKAKLPELEARYQLRLKQWEIAQTMLPTEKEIPNLINIITNSGIKSGVLISYFKPSHPQPRGDYAEIQLKLKATAGYHNLGKFLAYIGNLPRIIKISSAKLEADKDKKKVKGAFGAVTYTMAGRQVMTKKPKPRRGRRYR</sequence>
<dbReference type="Proteomes" id="UP000268469">
    <property type="component" value="Unassembled WGS sequence"/>
</dbReference>
<dbReference type="PANTHER" id="PTHR39555">
    <property type="entry name" value="FIMBRIAL ASSEMBLY PROTEIN PILO-LIKE PROTEIN-RELATED"/>
    <property type="match status" value="1"/>
</dbReference>
<keyword evidence="2" id="KW-0472">Membrane</keyword>
<evidence type="ECO:0008006" key="5">
    <source>
        <dbReference type="Google" id="ProtNLM"/>
    </source>
</evidence>
<dbReference type="Gene3D" id="3.30.70.60">
    <property type="match status" value="1"/>
</dbReference>
<gene>
    <name evidence="3" type="ORF">DRP53_03325</name>
</gene>
<keyword evidence="2" id="KW-1133">Transmembrane helix</keyword>
<dbReference type="Pfam" id="PF04350">
    <property type="entry name" value="PilO"/>
    <property type="match status" value="1"/>
</dbReference>
<protein>
    <recommendedName>
        <fullName evidence="5">Type 4a pilus biogenesis protein PilO</fullName>
    </recommendedName>
</protein>
<evidence type="ECO:0000313" key="3">
    <source>
        <dbReference type="EMBL" id="RKX70944.1"/>
    </source>
</evidence>
<dbReference type="AlphaFoldDB" id="A0A660SJJ1"/>
<evidence type="ECO:0000313" key="4">
    <source>
        <dbReference type="Proteomes" id="UP000268469"/>
    </source>
</evidence>